<dbReference type="InterPro" id="IPR000843">
    <property type="entry name" value="HTH_LacI"/>
</dbReference>
<dbReference type="GO" id="GO:0003700">
    <property type="term" value="F:DNA-binding transcription factor activity"/>
    <property type="evidence" value="ECO:0007669"/>
    <property type="project" value="TreeGrafter"/>
</dbReference>
<gene>
    <name evidence="6" type="ORF">AMD01_17665</name>
</gene>
<keyword evidence="2" id="KW-0238">DNA-binding</keyword>
<organism evidence="6 7">
    <name type="scientific">Priestia koreensis</name>
    <dbReference type="NCBI Taxonomy" id="284581"/>
    <lineage>
        <taxon>Bacteria</taxon>
        <taxon>Bacillati</taxon>
        <taxon>Bacillota</taxon>
        <taxon>Bacilli</taxon>
        <taxon>Bacillales</taxon>
        <taxon>Bacillaceae</taxon>
        <taxon>Priestia</taxon>
    </lineage>
</organism>
<dbReference type="PANTHER" id="PTHR30146">
    <property type="entry name" value="LACI-RELATED TRANSCRIPTIONAL REPRESSOR"/>
    <property type="match status" value="1"/>
</dbReference>
<dbReference type="CDD" id="cd01542">
    <property type="entry name" value="PBP1_TreR-like"/>
    <property type="match status" value="1"/>
</dbReference>
<keyword evidence="1" id="KW-0805">Transcription regulation</keyword>
<evidence type="ECO:0000256" key="1">
    <source>
        <dbReference type="ARBA" id="ARBA00023015"/>
    </source>
</evidence>
<accession>A0A0M0KVX5</accession>
<feature type="domain" description="HTH cro/C1-type" evidence="5">
    <location>
        <begin position="4"/>
        <end position="46"/>
    </location>
</feature>
<dbReference type="PROSITE" id="PS50943">
    <property type="entry name" value="HTH_CROC1"/>
    <property type="match status" value="1"/>
</dbReference>
<dbReference type="InterPro" id="IPR001387">
    <property type="entry name" value="Cro/C1-type_HTH"/>
</dbReference>
<dbReference type="AlphaFoldDB" id="A0A0M0KVX5"/>
<evidence type="ECO:0000259" key="4">
    <source>
        <dbReference type="PROSITE" id="PS50932"/>
    </source>
</evidence>
<dbReference type="SUPFAM" id="SSF47413">
    <property type="entry name" value="lambda repressor-like DNA-binding domains"/>
    <property type="match status" value="1"/>
</dbReference>
<dbReference type="GO" id="GO:0000976">
    <property type="term" value="F:transcription cis-regulatory region binding"/>
    <property type="evidence" value="ECO:0007669"/>
    <property type="project" value="TreeGrafter"/>
</dbReference>
<dbReference type="Proteomes" id="UP000037558">
    <property type="component" value="Unassembled WGS sequence"/>
</dbReference>
<dbReference type="SMART" id="SM00354">
    <property type="entry name" value="HTH_LACI"/>
    <property type="match status" value="1"/>
</dbReference>
<dbReference type="Gene3D" id="3.40.50.2300">
    <property type="match status" value="2"/>
</dbReference>
<dbReference type="Pfam" id="PF13377">
    <property type="entry name" value="Peripla_BP_3"/>
    <property type="match status" value="1"/>
</dbReference>
<dbReference type="Gene3D" id="1.10.260.40">
    <property type="entry name" value="lambda repressor-like DNA-binding domains"/>
    <property type="match status" value="1"/>
</dbReference>
<dbReference type="SUPFAM" id="SSF53822">
    <property type="entry name" value="Periplasmic binding protein-like I"/>
    <property type="match status" value="1"/>
</dbReference>
<dbReference type="Pfam" id="PF00356">
    <property type="entry name" value="LacI"/>
    <property type="match status" value="1"/>
</dbReference>
<dbReference type="InterPro" id="IPR028082">
    <property type="entry name" value="Peripla_BP_I"/>
</dbReference>
<dbReference type="PRINTS" id="PR00036">
    <property type="entry name" value="HTHLACI"/>
</dbReference>
<evidence type="ECO:0000313" key="6">
    <source>
        <dbReference type="EMBL" id="KOO42961.1"/>
    </source>
</evidence>
<dbReference type="InterPro" id="IPR046335">
    <property type="entry name" value="LacI/GalR-like_sensor"/>
</dbReference>
<dbReference type="RefSeq" id="WP_053402766.1">
    <property type="nucleotide sequence ID" value="NZ_JAUKEN010000001.1"/>
</dbReference>
<dbReference type="PANTHER" id="PTHR30146:SF154">
    <property type="entry name" value="TRANSCRIPTION REGULATOR, MEMBER OF GALR FAMILY"/>
    <property type="match status" value="1"/>
</dbReference>
<proteinExistence type="predicted"/>
<dbReference type="STRING" id="284581.AMD01_17665"/>
<dbReference type="PATRIC" id="fig|284581.3.peg.3044"/>
<sequence length="331" mass="36961">MNTTIADIARSAGVAKSTVSRYLNGGSVSAKTKKKIERVISETGYIPNSFAQSLKAKRTSMIGTIVPRLDSYATSRTLMGIDEGLREMNYQMLIANTNLNLEREIESIYDFSRRKVAGIMLLATQITPLHLKAFQEVDLPLLLIGQHYEGIHSLVHNDYEAGMKVGQYIAEMGHRKIAFLGVSEKDIAVGQVRKAGFQRAFLEVENTDIRFFETGFSMQNAFELTSRIMEEFSPTVIVGATDNIALGALKAANERGLRVPDELSITGFGGYEVTSIMHPSLTTMKYFYKDAGKEAAMHMIRLVNEKEVPLLTYSHYQLLERDSVLNVMIKK</sequence>
<reference evidence="7" key="1">
    <citation type="submission" date="2015-08" db="EMBL/GenBank/DDBJ databases">
        <title>Fjat-14210 dsm16467.</title>
        <authorList>
            <person name="Liu B."/>
            <person name="Wang J."/>
            <person name="Zhu Y."/>
            <person name="Liu G."/>
            <person name="Chen Q."/>
            <person name="Chen Z."/>
            <person name="Lan J."/>
            <person name="Che J."/>
            <person name="Ge C."/>
            <person name="Shi H."/>
            <person name="Pan Z."/>
            <person name="Liu X."/>
        </authorList>
    </citation>
    <scope>NUCLEOTIDE SEQUENCE [LARGE SCALE GENOMIC DNA]</scope>
    <source>
        <strain evidence="7">DSM 16467</strain>
    </source>
</reference>
<evidence type="ECO:0000313" key="7">
    <source>
        <dbReference type="Proteomes" id="UP000037558"/>
    </source>
</evidence>
<name>A0A0M0KVX5_9BACI</name>
<dbReference type="InterPro" id="IPR010982">
    <property type="entry name" value="Lambda_DNA-bd_dom_sf"/>
</dbReference>
<feature type="domain" description="HTH lacI-type" evidence="4">
    <location>
        <begin position="3"/>
        <end position="56"/>
    </location>
</feature>
<dbReference type="PROSITE" id="PS50932">
    <property type="entry name" value="HTH_LACI_2"/>
    <property type="match status" value="1"/>
</dbReference>
<dbReference type="EMBL" id="LILC01000023">
    <property type="protein sequence ID" value="KOO42961.1"/>
    <property type="molecule type" value="Genomic_DNA"/>
</dbReference>
<dbReference type="CDD" id="cd01392">
    <property type="entry name" value="HTH_LacI"/>
    <property type="match status" value="1"/>
</dbReference>
<keyword evidence="3" id="KW-0804">Transcription</keyword>
<evidence type="ECO:0000259" key="5">
    <source>
        <dbReference type="PROSITE" id="PS50943"/>
    </source>
</evidence>
<evidence type="ECO:0000256" key="2">
    <source>
        <dbReference type="ARBA" id="ARBA00023125"/>
    </source>
</evidence>
<evidence type="ECO:0000256" key="3">
    <source>
        <dbReference type="ARBA" id="ARBA00023163"/>
    </source>
</evidence>
<dbReference type="OrthoDB" id="3180992at2"/>
<protein>
    <submittedName>
        <fullName evidence="6">LacI family transcriptional regulator</fullName>
    </submittedName>
</protein>
<comment type="caution">
    <text evidence="6">The sequence shown here is derived from an EMBL/GenBank/DDBJ whole genome shotgun (WGS) entry which is preliminary data.</text>
</comment>
<keyword evidence="7" id="KW-1185">Reference proteome</keyword>